<dbReference type="AlphaFoldDB" id="A0A2U1B250"/>
<comment type="caution">
    <text evidence="2">The sequence shown here is derived from an EMBL/GenBank/DDBJ whole genome shotgun (WGS) entry which is preliminary data.</text>
</comment>
<protein>
    <submittedName>
        <fullName evidence="2">Uncharacterized protein</fullName>
    </submittedName>
</protein>
<dbReference type="GeneID" id="78294988"/>
<accession>A0A2U1B250</accession>
<feature type="signal peptide" evidence="1">
    <location>
        <begin position="1"/>
        <end position="20"/>
    </location>
</feature>
<reference evidence="2 3" key="1">
    <citation type="submission" date="2018-04" db="EMBL/GenBank/DDBJ databases">
        <title>Genomic Encyclopedia of Type Strains, Phase IV (KMG-IV): sequencing the most valuable type-strain genomes for metagenomic binning, comparative biology and taxonomic classification.</title>
        <authorList>
            <person name="Goeker M."/>
        </authorList>
    </citation>
    <scope>NUCLEOTIDE SEQUENCE [LARGE SCALE GENOMIC DNA]</scope>
    <source>
        <strain evidence="2 3">DSM 14823</strain>
    </source>
</reference>
<dbReference type="Pfam" id="PF18952">
    <property type="entry name" value="DUF5696"/>
    <property type="match status" value="1"/>
</dbReference>
<gene>
    <name evidence="2" type="ORF">C8D82_11073</name>
</gene>
<evidence type="ECO:0000313" key="3">
    <source>
        <dbReference type="Proteomes" id="UP000245959"/>
    </source>
</evidence>
<dbReference type="OrthoDB" id="3222930at2"/>
<keyword evidence="3" id="KW-1185">Reference proteome</keyword>
<organism evidence="2 3">
    <name type="scientific">Victivallis vadensis</name>
    <dbReference type="NCBI Taxonomy" id="172901"/>
    <lineage>
        <taxon>Bacteria</taxon>
        <taxon>Pseudomonadati</taxon>
        <taxon>Lentisphaerota</taxon>
        <taxon>Lentisphaeria</taxon>
        <taxon>Victivallales</taxon>
        <taxon>Victivallaceae</taxon>
        <taxon>Victivallis</taxon>
    </lineage>
</organism>
<dbReference type="Gene3D" id="3.20.20.80">
    <property type="entry name" value="Glycosidases"/>
    <property type="match status" value="1"/>
</dbReference>
<keyword evidence="1" id="KW-0732">Signal</keyword>
<feature type="chain" id="PRO_5015531967" evidence="1">
    <location>
        <begin position="21"/>
        <end position="675"/>
    </location>
</feature>
<dbReference type="Proteomes" id="UP000245959">
    <property type="component" value="Unassembled WGS sequence"/>
</dbReference>
<dbReference type="InterPro" id="IPR043751">
    <property type="entry name" value="DUF5696"/>
</dbReference>
<proteinExistence type="predicted"/>
<sequence>MKKLIVTFALCALPILPAAAGLPWTEQMTAAVTPEELKADRFVAFRKADSGMLELICGDTVLQLNPRSFEITVSGKGASFTFRAPEEALVRLQDGSEKSLQLQDAQSVIAVPEQWAGIRGIALALSGFKADGKPLDLKVRLFAGVDYATGDAVFELRPEEKETTLRLATWPGALDGRDVDATVMPHTQGILIPRNWPKVIDAPYTDQGKIGLVYGRSLYMPWWGVTSKDKSAMFLIETPDDAGIRLFHSPEEGTSVTPKWLHTLGRMGYTRRARLKFIDGGYVAMAKAYRGTAKENGTFRSITEKIAETPSYAKLIGSPILHVTARQYDARNKVDALFTPYVGLTRKIERLQKEFSLPQAYIHIDGIGYRGYDNLEPDQLPVGKKAGGKEGLRKFLDFAHRNNYLVVYHQQYRDMYLDAPSYNKELLVTREDGTHHVEDTWAGGANALVCATRALDYVRRNNTYLRRIGAQSDGCYLDVFAVVPGDECYHPDHRMSRTQCYEQRRRCFDYIKNNLGIVSSEEPVDWAVRTLHLVHHTVWAVDGERNNFGIPLPLFTLVYHDAIVVPFETTRERGSYYYAKTEIPFLHALISAGMPYLSIDANAQDMEAVRLVAELHKRVGLQEMTNHEMLSADGRKQRSTYADGTIVTVDQDSGDWEIRYPDKTVKGNAIDWKVN</sequence>
<name>A0A2U1B250_9BACT</name>
<evidence type="ECO:0000256" key="1">
    <source>
        <dbReference type="SAM" id="SignalP"/>
    </source>
</evidence>
<dbReference type="EMBL" id="QEKH01000010">
    <property type="protein sequence ID" value="PVY42764.1"/>
    <property type="molecule type" value="Genomic_DNA"/>
</dbReference>
<evidence type="ECO:0000313" key="2">
    <source>
        <dbReference type="EMBL" id="PVY42764.1"/>
    </source>
</evidence>
<dbReference type="RefSeq" id="WP_116883676.1">
    <property type="nucleotide sequence ID" value="NZ_CABMMC010000018.1"/>
</dbReference>